<proteinExistence type="predicted"/>
<dbReference type="Gene3D" id="3.40.50.300">
    <property type="entry name" value="P-loop containing nucleotide triphosphate hydrolases"/>
    <property type="match status" value="1"/>
</dbReference>
<keyword evidence="1 6" id="KW-0479">Metal-binding</keyword>
<dbReference type="GeneID" id="63754644"/>
<feature type="binding site" evidence="6">
    <location>
        <position position="205"/>
    </location>
    <ligand>
        <name>Mg(2+)</name>
        <dbReference type="ChEBI" id="CHEBI:18420"/>
    </ligand>
</feature>
<dbReference type="InterPro" id="IPR011025">
    <property type="entry name" value="GproteinA_insert"/>
</dbReference>
<dbReference type="RefSeq" id="XP_040685881.1">
    <property type="nucleotide sequence ID" value="XM_040838796.1"/>
</dbReference>
<gene>
    <name evidence="7" type="ORF">ASPWEDRAFT_654907</name>
</gene>
<dbReference type="GO" id="GO:0005525">
    <property type="term" value="F:GTP binding"/>
    <property type="evidence" value="ECO:0007669"/>
    <property type="project" value="UniProtKB-KW"/>
</dbReference>
<keyword evidence="4" id="KW-0342">GTP-binding</keyword>
<keyword evidence="2" id="KW-0547">Nucleotide-binding</keyword>
<dbReference type="InterPro" id="IPR027417">
    <property type="entry name" value="P-loop_NTPase"/>
</dbReference>
<dbReference type="FunFam" id="3.40.50.300:FF:000692">
    <property type="entry name" value="Guanine nucleotide-binding protein subunit alpha"/>
    <property type="match status" value="1"/>
</dbReference>
<dbReference type="GO" id="GO:0001664">
    <property type="term" value="F:G protein-coupled receptor binding"/>
    <property type="evidence" value="ECO:0007669"/>
    <property type="project" value="TreeGrafter"/>
</dbReference>
<evidence type="ECO:0000256" key="4">
    <source>
        <dbReference type="ARBA" id="ARBA00023134"/>
    </source>
</evidence>
<evidence type="ECO:0000313" key="7">
    <source>
        <dbReference type="EMBL" id="OJJ32204.1"/>
    </source>
</evidence>
<dbReference type="GO" id="GO:0046872">
    <property type="term" value="F:metal ion binding"/>
    <property type="evidence" value="ECO:0007669"/>
    <property type="project" value="UniProtKB-KW"/>
</dbReference>
<accession>A0A1L9RBA5</accession>
<dbReference type="PANTHER" id="PTHR10218:SF369">
    <property type="entry name" value="GUANINE NUCLEOTIDE-BINDING PROTEIN ALPHA-2 SUBUNIT"/>
    <property type="match status" value="1"/>
</dbReference>
<dbReference type="GO" id="GO:0005737">
    <property type="term" value="C:cytoplasm"/>
    <property type="evidence" value="ECO:0007669"/>
    <property type="project" value="TreeGrafter"/>
</dbReference>
<keyword evidence="8" id="KW-1185">Reference proteome</keyword>
<dbReference type="Proteomes" id="UP000184383">
    <property type="component" value="Unassembled WGS sequence"/>
</dbReference>
<evidence type="ECO:0000256" key="1">
    <source>
        <dbReference type="ARBA" id="ARBA00022723"/>
    </source>
</evidence>
<dbReference type="VEuPathDB" id="FungiDB:ASPWEDRAFT_654907"/>
<sequence>MQTNNRKMHLKMDKIRCLQEYNESHRARKKSRRIDRDLRIDAKKRKKTHRIIVTDFGDQRESLLLMTKIDIVPRDGFSRDQLLAHRDTVRKAILNMSQEVVMRMIKNDSYDAERGRDDALKPQKEDFYRHFRHIEPDGPMDITPDLVAAISRLYTTPELLSCVELSALGVFHCSYLPYFYRDIQRIAQPDYIPTESDIVRAVRSTCLRFLTGAQVALRIENRDLNLISLPRRGERKKWIHMFDDCTAITFIVDMTPYDGIIECELLTELTILLETITKSSYLPQRPVIVVLNNLSAFKEKLIRVPFSQYCSGYTGDDNDVESIVGYILQQLKLVNQGRNKIYPYQVDSIDSINWAYILKDINEPKRNSR</sequence>
<evidence type="ECO:0000313" key="8">
    <source>
        <dbReference type="Proteomes" id="UP000184383"/>
    </source>
</evidence>
<protein>
    <submittedName>
        <fullName evidence="7">Uncharacterized protein</fullName>
    </submittedName>
</protein>
<evidence type="ECO:0000256" key="2">
    <source>
        <dbReference type="ARBA" id="ARBA00022741"/>
    </source>
</evidence>
<dbReference type="SMART" id="SM00275">
    <property type="entry name" value="G_alpha"/>
    <property type="match status" value="1"/>
</dbReference>
<dbReference type="GO" id="GO:0031683">
    <property type="term" value="F:G-protein beta/gamma-subunit complex binding"/>
    <property type="evidence" value="ECO:0007669"/>
    <property type="project" value="InterPro"/>
</dbReference>
<dbReference type="SUPFAM" id="SSF52540">
    <property type="entry name" value="P-loop containing nucleoside triphosphate hydrolases"/>
    <property type="match status" value="1"/>
</dbReference>
<evidence type="ECO:0000256" key="3">
    <source>
        <dbReference type="ARBA" id="ARBA00022842"/>
    </source>
</evidence>
<dbReference type="PROSITE" id="PS51882">
    <property type="entry name" value="G_ALPHA"/>
    <property type="match status" value="1"/>
</dbReference>
<dbReference type="STRING" id="1073089.A0A1L9RBA5"/>
<dbReference type="AlphaFoldDB" id="A0A1L9RBA5"/>
<reference evidence="8" key="1">
    <citation type="journal article" date="2017" name="Genome Biol.">
        <title>Comparative genomics reveals high biological diversity and specific adaptations in the industrially and medically important fungal genus Aspergillus.</title>
        <authorList>
            <person name="de Vries R.P."/>
            <person name="Riley R."/>
            <person name="Wiebenga A."/>
            <person name="Aguilar-Osorio G."/>
            <person name="Amillis S."/>
            <person name="Uchima C.A."/>
            <person name="Anderluh G."/>
            <person name="Asadollahi M."/>
            <person name="Askin M."/>
            <person name="Barry K."/>
            <person name="Battaglia E."/>
            <person name="Bayram O."/>
            <person name="Benocci T."/>
            <person name="Braus-Stromeyer S.A."/>
            <person name="Caldana C."/>
            <person name="Canovas D."/>
            <person name="Cerqueira G.C."/>
            <person name="Chen F."/>
            <person name="Chen W."/>
            <person name="Choi C."/>
            <person name="Clum A."/>
            <person name="Dos Santos R.A."/>
            <person name="Damasio A.R."/>
            <person name="Diallinas G."/>
            <person name="Emri T."/>
            <person name="Fekete E."/>
            <person name="Flipphi M."/>
            <person name="Freyberg S."/>
            <person name="Gallo A."/>
            <person name="Gournas C."/>
            <person name="Habgood R."/>
            <person name="Hainaut M."/>
            <person name="Harispe M.L."/>
            <person name="Henrissat B."/>
            <person name="Hilden K.S."/>
            <person name="Hope R."/>
            <person name="Hossain A."/>
            <person name="Karabika E."/>
            <person name="Karaffa L."/>
            <person name="Karanyi Z."/>
            <person name="Krasevec N."/>
            <person name="Kuo A."/>
            <person name="Kusch H."/>
            <person name="LaButti K."/>
            <person name="Lagendijk E.L."/>
            <person name="Lapidus A."/>
            <person name="Levasseur A."/>
            <person name="Lindquist E."/>
            <person name="Lipzen A."/>
            <person name="Logrieco A.F."/>
            <person name="MacCabe A."/>
            <person name="Maekelae M.R."/>
            <person name="Malavazi I."/>
            <person name="Melin P."/>
            <person name="Meyer V."/>
            <person name="Mielnichuk N."/>
            <person name="Miskei M."/>
            <person name="Molnar A.P."/>
            <person name="Mule G."/>
            <person name="Ngan C.Y."/>
            <person name="Orejas M."/>
            <person name="Orosz E."/>
            <person name="Ouedraogo J.P."/>
            <person name="Overkamp K.M."/>
            <person name="Park H.-S."/>
            <person name="Perrone G."/>
            <person name="Piumi F."/>
            <person name="Punt P.J."/>
            <person name="Ram A.F."/>
            <person name="Ramon A."/>
            <person name="Rauscher S."/>
            <person name="Record E."/>
            <person name="Riano-Pachon D.M."/>
            <person name="Robert V."/>
            <person name="Roehrig J."/>
            <person name="Ruller R."/>
            <person name="Salamov A."/>
            <person name="Salih N.S."/>
            <person name="Samson R.A."/>
            <person name="Sandor E."/>
            <person name="Sanguinetti M."/>
            <person name="Schuetze T."/>
            <person name="Sepcic K."/>
            <person name="Shelest E."/>
            <person name="Sherlock G."/>
            <person name="Sophianopoulou V."/>
            <person name="Squina F.M."/>
            <person name="Sun H."/>
            <person name="Susca A."/>
            <person name="Todd R.B."/>
            <person name="Tsang A."/>
            <person name="Unkles S.E."/>
            <person name="van de Wiele N."/>
            <person name="van Rossen-Uffink D."/>
            <person name="Oliveira J.V."/>
            <person name="Vesth T.C."/>
            <person name="Visser J."/>
            <person name="Yu J.-H."/>
            <person name="Zhou M."/>
            <person name="Andersen M.R."/>
            <person name="Archer D.B."/>
            <person name="Baker S.E."/>
            <person name="Benoit I."/>
            <person name="Brakhage A.A."/>
            <person name="Braus G.H."/>
            <person name="Fischer R."/>
            <person name="Frisvad J.C."/>
            <person name="Goldman G.H."/>
            <person name="Houbraken J."/>
            <person name="Oakley B."/>
            <person name="Pocsi I."/>
            <person name="Scazzocchio C."/>
            <person name="Seiboth B."/>
            <person name="vanKuyk P.A."/>
            <person name="Wortman J."/>
            <person name="Dyer P.S."/>
            <person name="Grigoriev I.V."/>
        </authorList>
    </citation>
    <scope>NUCLEOTIDE SEQUENCE [LARGE SCALE GENOMIC DNA]</scope>
    <source>
        <strain evidence="8">DTO 134E9</strain>
    </source>
</reference>
<dbReference type="PANTHER" id="PTHR10218">
    <property type="entry name" value="GTP-BINDING PROTEIN ALPHA SUBUNIT"/>
    <property type="match status" value="1"/>
</dbReference>
<keyword evidence="3 6" id="KW-0460">Magnesium</keyword>
<evidence type="ECO:0000256" key="6">
    <source>
        <dbReference type="PIRSR" id="PIRSR601019-2"/>
    </source>
</evidence>
<dbReference type="InterPro" id="IPR001019">
    <property type="entry name" value="Gprotein_alpha_su"/>
</dbReference>
<organism evidence="7 8">
    <name type="scientific">Aspergillus wentii DTO 134E9</name>
    <dbReference type="NCBI Taxonomy" id="1073089"/>
    <lineage>
        <taxon>Eukaryota</taxon>
        <taxon>Fungi</taxon>
        <taxon>Dikarya</taxon>
        <taxon>Ascomycota</taxon>
        <taxon>Pezizomycotina</taxon>
        <taxon>Eurotiomycetes</taxon>
        <taxon>Eurotiomycetidae</taxon>
        <taxon>Eurotiales</taxon>
        <taxon>Aspergillaceae</taxon>
        <taxon>Aspergillus</taxon>
        <taxon>Aspergillus subgen. Cremei</taxon>
    </lineage>
</organism>
<name>A0A1L9RBA5_ASPWE</name>
<evidence type="ECO:0000256" key="5">
    <source>
        <dbReference type="ARBA" id="ARBA00023224"/>
    </source>
</evidence>
<dbReference type="SUPFAM" id="SSF47895">
    <property type="entry name" value="Transducin (alpha subunit), insertion domain"/>
    <property type="match status" value="1"/>
</dbReference>
<dbReference type="GO" id="GO:0007189">
    <property type="term" value="P:adenylate cyclase-activating G protein-coupled receptor signaling pathway"/>
    <property type="evidence" value="ECO:0007669"/>
    <property type="project" value="TreeGrafter"/>
</dbReference>
<feature type="binding site" evidence="6">
    <location>
        <position position="62"/>
    </location>
    <ligand>
        <name>Mg(2+)</name>
        <dbReference type="ChEBI" id="CHEBI:18420"/>
    </ligand>
</feature>
<dbReference type="GO" id="GO:0003924">
    <property type="term" value="F:GTPase activity"/>
    <property type="evidence" value="ECO:0007669"/>
    <property type="project" value="InterPro"/>
</dbReference>
<dbReference type="GO" id="GO:0005834">
    <property type="term" value="C:heterotrimeric G-protein complex"/>
    <property type="evidence" value="ECO:0007669"/>
    <property type="project" value="TreeGrafter"/>
</dbReference>
<dbReference type="OrthoDB" id="5817230at2759"/>
<keyword evidence="5" id="KW-0807">Transducer</keyword>
<dbReference type="Gene3D" id="1.10.400.10">
    <property type="entry name" value="GI Alpha 1, domain 2-like"/>
    <property type="match status" value="1"/>
</dbReference>
<dbReference type="Pfam" id="PF00503">
    <property type="entry name" value="G-alpha"/>
    <property type="match status" value="1"/>
</dbReference>
<dbReference type="EMBL" id="KV878215">
    <property type="protein sequence ID" value="OJJ32204.1"/>
    <property type="molecule type" value="Genomic_DNA"/>
</dbReference>